<keyword evidence="3" id="KW-1185">Reference proteome</keyword>
<proteinExistence type="predicted"/>
<reference evidence="2 3" key="1">
    <citation type="submission" date="2020-08" db="EMBL/GenBank/DDBJ databases">
        <title>Genomic Encyclopedia of Type Strains, Phase IV (KMG-IV): sequencing the most valuable type-strain genomes for metagenomic binning, comparative biology and taxonomic classification.</title>
        <authorList>
            <person name="Goeker M."/>
        </authorList>
    </citation>
    <scope>NUCLEOTIDE SEQUENCE [LARGE SCALE GENOMIC DNA]</scope>
    <source>
        <strain evidence="2 3">DSM 25701</strain>
    </source>
</reference>
<name>A0A840R1S7_9GAMM</name>
<protein>
    <submittedName>
        <fullName evidence="2">Uncharacterized protein</fullName>
    </submittedName>
</protein>
<dbReference type="AlphaFoldDB" id="A0A840R1S7"/>
<evidence type="ECO:0000256" key="1">
    <source>
        <dbReference type="SAM" id="MobiDB-lite"/>
    </source>
</evidence>
<feature type="compositionally biased region" description="Polar residues" evidence="1">
    <location>
        <begin position="81"/>
        <end position="99"/>
    </location>
</feature>
<accession>A0A840R1S7</accession>
<dbReference type="RefSeq" id="WP_184461295.1">
    <property type="nucleotide sequence ID" value="NZ_JACHHW010000002.1"/>
</dbReference>
<comment type="caution">
    <text evidence="2">The sequence shown here is derived from an EMBL/GenBank/DDBJ whole genome shotgun (WGS) entry which is preliminary data.</text>
</comment>
<sequence length="99" mass="10703">MRSKPALMEFTGTPHLRDNLSVINICSHGNVDLGATGGAAKRPRLLRAIKQGEPTIGGACAFITANTDIEFHQVPLRHTPTIKQDTSGTNPYQAHETQL</sequence>
<organism evidence="2 3">
    <name type="scientific">Zhongshania antarctica</name>
    <dbReference type="NCBI Taxonomy" id="641702"/>
    <lineage>
        <taxon>Bacteria</taxon>
        <taxon>Pseudomonadati</taxon>
        <taxon>Pseudomonadota</taxon>
        <taxon>Gammaproteobacteria</taxon>
        <taxon>Cellvibrionales</taxon>
        <taxon>Spongiibacteraceae</taxon>
        <taxon>Zhongshania</taxon>
    </lineage>
</organism>
<evidence type="ECO:0000313" key="3">
    <source>
        <dbReference type="Proteomes" id="UP000536640"/>
    </source>
</evidence>
<dbReference type="Proteomes" id="UP000536640">
    <property type="component" value="Unassembled WGS sequence"/>
</dbReference>
<evidence type="ECO:0000313" key="2">
    <source>
        <dbReference type="EMBL" id="MBB5186506.1"/>
    </source>
</evidence>
<feature type="region of interest" description="Disordered" evidence="1">
    <location>
        <begin position="79"/>
        <end position="99"/>
    </location>
</feature>
<dbReference type="EMBL" id="JACHHW010000002">
    <property type="protein sequence ID" value="MBB5186506.1"/>
    <property type="molecule type" value="Genomic_DNA"/>
</dbReference>
<gene>
    <name evidence="2" type="ORF">HNQ57_000767</name>
</gene>